<comment type="caution">
    <text evidence="4">The sequence shown here is derived from an EMBL/GenBank/DDBJ whole genome shotgun (WGS) entry which is preliminary data.</text>
</comment>
<dbReference type="AlphaFoldDB" id="A0A839RHY9"/>
<organism evidence="4 5">
    <name type="scientific">Hoyosella altamirensis</name>
    <dbReference type="NCBI Taxonomy" id="616997"/>
    <lineage>
        <taxon>Bacteria</taxon>
        <taxon>Bacillati</taxon>
        <taxon>Actinomycetota</taxon>
        <taxon>Actinomycetes</taxon>
        <taxon>Mycobacteriales</taxon>
        <taxon>Hoyosellaceae</taxon>
        <taxon>Hoyosella</taxon>
    </lineage>
</organism>
<protein>
    <submittedName>
        <fullName evidence="4">Lysophospholipase L1-like esterase</fullName>
    </submittedName>
</protein>
<feature type="domain" description="SGNH hydrolase-type esterase" evidence="3">
    <location>
        <begin position="94"/>
        <end position="273"/>
    </location>
</feature>
<name>A0A839RHY9_9ACTN</name>
<dbReference type="OrthoDB" id="9804395at2"/>
<feature type="compositionally biased region" description="Basic and acidic residues" evidence="1">
    <location>
        <begin position="70"/>
        <end position="79"/>
    </location>
</feature>
<evidence type="ECO:0000313" key="4">
    <source>
        <dbReference type="EMBL" id="MBB3035997.1"/>
    </source>
</evidence>
<dbReference type="InterPro" id="IPR013830">
    <property type="entry name" value="SGNH_hydro"/>
</dbReference>
<feature type="region of interest" description="Disordered" evidence="1">
    <location>
        <begin position="329"/>
        <end position="366"/>
    </location>
</feature>
<feature type="compositionally biased region" description="Basic residues" evidence="1">
    <location>
        <begin position="356"/>
        <end position="366"/>
    </location>
</feature>
<dbReference type="CDD" id="cd01836">
    <property type="entry name" value="FeeA_FeeB_like"/>
    <property type="match status" value="1"/>
</dbReference>
<dbReference type="InterPro" id="IPR051532">
    <property type="entry name" value="Ester_Hydrolysis_Enzymes"/>
</dbReference>
<dbReference type="PANTHER" id="PTHR30383">
    <property type="entry name" value="THIOESTERASE 1/PROTEASE 1/LYSOPHOSPHOLIPASE L1"/>
    <property type="match status" value="1"/>
</dbReference>
<feature type="region of interest" description="Disordered" evidence="1">
    <location>
        <begin position="60"/>
        <end position="79"/>
    </location>
</feature>
<dbReference type="SUPFAM" id="SSF52266">
    <property type="entry name" value="SGNH hydrolase"/>
    <property type="match status" value="1"/>
</dbReference>
<keyword evidence="5" id="KW-1185">Reference proteome</keyword>
<dbReference type="Proteomes" id="UP000567922">
    <property type="component" value="Unassembled WGS sequence"/>
</dbReference>
<dbReference type="EMBL" id="JACHWS010000001">
    <property type="protein sequence ID" value="MBB3035997.1"/>
    <property type="molecule type" value="Genomic_DNA"/>
</dbReference>
<sequence length="366" mass="39093">MAGPHPLLPSRARRSDTRGHVAARAAAAAVIGATSAGAASWATYNFLAAQARTARGRIGKLPPFPPEADGVYHPDGGRPERWSQTRNADIHLMIFGDSTAAGLGATFADETPGVRLARGLAEESGKRVRLSTKAISGATSKGLKGQVDAALIAGSPPDAAVILVGANDVTARQSVRRAAGRLREAVRRLKEHGVIVVVGTCPDFGIVSEIPQPLRFVIRRWGLRLARAQSDVTRLEGGHAVPLADLLTPEFLDAPDRLFSSDRFHPSPAGYELAAENLLPVLCTALGVWKGGPLEELPEVSVAAEARRPTVRLWNAVNRLWFQHLNPPQLATPAQPAPSPFGDDPAARLTRVAQEHRRHKKSPFPD</sequence>
<keyword evidence="2" id="KW-1133">Transmembrane helix</keyword>
<dbReference type="GO" id="GO:0004622">
    <property type="term" value="F:phosphatidylcholine lysophospholipase activity"/>
    <property type="evidence" value="ECO:0007669"/>
    <property type="project" value="TreeGrafter"/>
</dbReference>
<keyword evidence="2" id="KW-0472">Membrane</keyword>
<feature type="transmembrane region" description="Helical" evidence="2">
    <location>
        <begin position="21"/>
        <end position="44"/>
    </location>
</feature>
<keyword evidence="2" id="KW-0812">Transmembrane</keyword>
<dbReference type="PANTHER" id="PTHR30383:SF5">
    <property type="entry name" value="SGNH HYDROLASE-TYPE ESTERASE DOMAIN-CONTAINING PROTEIN"/>
    <property type="match status" value="1"/>
</dbReference>
<evidence type="ECO:0000313" key="5">
    <source>
        <dbReference type="Proteomes" id="UP000567922"/>
    </source>
</evidence>
<evidence type="ECO:0000259" key="3">
    <source>
        <dbReference type="Pfam" id="PF13472"/>
    </source>
</evidence>
<dbReference type="Pfam" id="PF13472">
    <property type="entry name" value="Lipase_GDSL_2"/>
    <property type="match status" value="1"/>
</dbReference>
<dbReference type="InterPro" id="IPR036514">
    <property type="entry name" value="SGNH_hydro_sf"/>
</dbReference>
<gene>
    <name evidence="4" type="ORF">FHU29_000431</name>
</gene>
<evidence type="ECO:0000256" key="2">
    <source>
        <dbReference type="SAM" id="Phobius"/>
    </source>
</evidence>
<accession>A0A839RHY9</accession>
<evidence type="ECO:0000256" key="1">
    <source>
        <dbReference type="SAM" id="MobiDB-lite"/>
    </source>
</evidence>
<proteinExistence type="predicted"/>
<reference evidence="4 5" key="1">
    <citation type="submission" date="2020-08" db="EMBL/GenBank/DDBJ databases">
        <title>Sequencing the genomes of 1000 actinobacteria strains.</title>
        <authorList>
            <person name="Klenk H.-P."/>
        </authorList>
    </citation>
    <scope>NUCLEOTIDE SEQUENCE [LARGE SCALE GENOMIC DNA]</scope>
    <source>
        <strain evidence="4 5">DSM 45258</strain>
    </source>
</reference>
<dbReference type="Gene3D" id="3.40.50.1110">
    <property type="entry name" value="SGNH hydrolase"/>
    <property type="match status" value="1"/>
</dbReference>